<dbReference type="GO" id="GO:0030430">
    <property type="term" value="C:host cell cytoplasm"/>
    <property type="evidence" value="ECO:0007669"/>
    <property type="project" value="UniProtKB-SubCell"/>
</dbReference>
<evidence type="ECO:0000313" key="11">
    <source>
        <dbReference type="EMBL" id="QAB45070.1"/>
    </source>
</evidence>
<keyword evidence="7 9" id="KW-0687">Ribonucleoprotein</keyword>
<dbReference type="InterPro" id="IPR004902">
    <property type="entry name" value="Rhabdo_ncap_2"/>
</dbReference>
<organism evidence="11">
    <name type="scientific">alfalfa-associated nucleorhabdovirus</name>
    <dbReference type="NCBI Taxonomy" id="2518374"/>
    <lineage>
        <taxon>Viruses</taxon>
        <taxon>Riboviria</taxon>
        <taxon>Orthornavirae</taxon>
        <taxon>Negarnaviricota</taxon>
        <taxon>Haploviricotina</taxon>
        <taxon>Monjiviricetes</taxon>
        <taxon>Mononegavirales</taxon>
        <taxon>Rhabdoviridae</taxon>
        <taxon>Betarhabdovirinae</taxon>
        <taxon>Betanucleorhabdovirus</taxon>
        <taxon>Betanucleorhabdovirus medicagonis</taxon>
    </lineage>
</organism>
<evidence type="ECO:0000313" key="12">
    <source>
        <dbReference type="Proteomes" id="UP000503586"/>
    </source>
</evidence>
<gene>
    <name evidence="11" type="primary">N</name>
</gene>
<keyword evidence="6 9" id="KW-0543">Viral nucleoprotein</keyword>
<keyword evidence="5 9" id="KW-0694">RNA-binding</keyword>
<name>A0A410HXU3_9RHAB</name>
<dbReference type="GO" id="GO:0003723">
    <property type="term" value="F:RNA binding"/>
    <property type="evidence" value="ECO:0007669"/>
    <property type="project" value="UniProtKB-UniRule"/>
</dbReference>
<accession>A0A410HXU3</accession>
<dbReference type="GeneID" id="80533921"/>
<evidence type="ECO:0000256" key="4">
    <source>
        <dbReference type="ARBA" id="ARBA00022844"/>
    </source>
</evidence>
<feature type="compositionally biased region" description="Acidic residues" evidence="10">
    <location>
        <begin position="431"/>
        <end position="443"/>
    </location>
</feature>
<keyword evidence="9" id="KW-1035">Host cytoplasm</keyword>
<dbReference type="KEGG" id="vg:80533921"/>
<dbReference type="GO" id="GO:0019013">
    <property type="term" value="C:viral nucleocapsid"/>
    <property type="evidence" value="ECO:0007669"/>
    <property type="project" value="UniProtKB-UniRule"/>
</dbReference>
<protein>
    <recommendedName>
        <fullName evidence="1 9">Nucleoprotein</fullName>
        <shortName evidence="9">NP</shortName>
        <shortName evidence="9">Protein N</shortName>
    </recommendedName>
    <alternativeName>
        <fullName evidence="8 9">Nucleocapsid protein</fullName>
    </alternativeName>
</protein>
<evidence type="ECO:0000256" key="6">
    <source>
        <dbReference type="ARBA" id="ARBA00023086"/>
    </source>
</evidence>
<reference evidence="11" key="1">
    <citation type="submission" date="2018-02" db="EMBL/GenBank/DDBJ databases">
        <title>Identification and characterisation of a novel nucleorhabdovirus complete genome infecting Medicago sativa.</title>
        <authorList>
            <person name="Gaafar Y.Z.A."/>
            <person name="Richert-Poeggeler K.R."/>
            <person name="Ziebell H."/>
        </authorList>
    </citation>
    <scope>NUCLEOTIDE SEQUENCE [LARGE SCALE GENOMIC DNA]</scope>
    <source>
        <strain evidence="11">Stadl-Paura HZ10-01</strain>
    </source>
</reference>
<dbReference type="Pfam" id="PF03216">
    <property type="entry name" value="Rhabdo_ncap_2"/>
    <property type="match status" value="1"/>
</dbReference>
<evidence type="ECO:0000256" key="8">
    <source>
        <dbReference type="ARBA" id="ARBA00033344"/>
    </source>
</evidence>
<comment type="function">
    <text evidence="9">Encapsidates the genome, protecting it from nucleases. The encapsidated genomic RNA is termed the nucleocapsid (NC) and serves as template for viral transcription and replication.</text>
</comment>
<feature type="region of interest" description="Disordered" evidence="10">
    <location>
        <begin position="407"/>
        <end position="443"/>
    </location>
</feature>
<comment type="subcellular location">
    <subcellularLocation>
        <location evidence="9">Virion</location>
    </subcellularLocation>
    <subcellularLocation>
        <location evidence="9">Host cytoplasm</location>
    </subcellularLocation>
</comment>
<evidence type="ECO:0000256" key="1">
    <source>
        <dbReference type="ARBA" id="ARBA00014389"/>
    </source>
</evidence>
<evidence type="ECO:0000256" key="9">
    <source>
        <dbReference type="RuleBase" id="RU369108"/>
    </source>
</evidence>
<keyword evidence="3 9" id="KW-0167">Capsid protein</keyword>
<dbReference type="Proteomes" id="UP000503586">
    <property type="component" value="Segment"/>
</dbReference>
<dbReference type="GO" id="GO:1990904">
    <property type="term" value="C:ribonucleoprotein complex"/>
    <property type="evidence" value="ECO:0007669"/>
    <property type="project" value="UniProtKB-UniRule"/>
</dbReference>
<sequence>MENIKDSEFDAIHANYVGISSTSKPERPSGQCPYIKFDHTMAKKSPSYKVSPFTNDSVLDLYNSLVGLEREMTESLLWSVVNCGLQIRSPLDVKKVLVEDVAFTGMCEDWATAKPSSTNKVFVTGKFETKSLKITTTGMEVDGSKEDTDESTQDKVCAIHYLCAWLMRYSVKQPGESYKLLLAKMNETYLRMYGKSSQILQKFVPTQQWLMDLNNAFSTFVRVRNTMAIYVSSLEEHYKGSDIKVFNLLRYCFFQNLEFMGMHAYTAMIDIINSISIQTPKFLSWMRMDRMEQAIDEIAEIMIYHDNGMIANGAKAPRLWKYARLINEGYFNRIQTTYNALLVAILAWLKIKLGLAKKEGYDSPLNIRVISSNSYIKEEGEQIASLVIEALRRVKASQPGASVIEKARAGIKRQAGDHETQGTKRARTSNEDDDDLGFLNEES</sequence>
<evidence type="ECO:0000256" key="2">
    <source>
        <dbReference type="ARBA" id="ARBA00022497"/>
    </source>
</evidence>
<dbReference type="EMBL" id="MG948563">
    <property type="protein sequence ID" value="QAB45070.1"/>
    <property type="molecule type" value="Viral_cRNA"/>
</dbReference>
<evidence type="ECO:0000256" key="5">
    <source>
        <dbReference type="ARBA" id="ARBA00022884"/>
    </source>
</evidence>
<evidence type="ECO:0000256" key="3">
    <source>
        <dbReference type="ARBA" id="ARBA00022561"/>
    </source>
</evidence>
<keyword evidence="12" id="KW-1185">Reference proteome</keyword>
<proteinExistence type="inferred from homology"/>
<keyword evidence="2 9" id="KW-1139">Helical capsid protein</keyword>
<dbReference type="RefSeq" id="YP_010796426.1">
    <property type="nucleotide sequence ID" value="NC_076024.1"/>
</dbReference>
<dbReference type="GO" id="GO:0019029">
    <property type="term" value="C:helical viral capsid"/>
    <property type="evidence" value="ECO:0007669"/>
    <property type="project" value="UniProtKB-UniRule"/>
</dbReference>
<evidence type="ECO:0000256" key="10">
    <source>
        <dbReference type="SAM" id="MobiDB-lite"/>
    </source>
</evidence>
<evidence type="ECO:0000256" key="7">
    <source>
        <dbReference type="ARBA" id="ARBA00023274"/>
    </source>
</evidence>
<keyword evidence="4 9" id="KW-0946">Virion</keyword>
<comment type="similarity">
    <text evidence="9">Belongs to the nucleorhabdovirus nucleocapsid protein family.</text>
</comment>
<comment type="subunit">
    <text evidence="9">Homomultimerizes to form the nucleocapsid. Binds to viral genomic RNA.</text>
</comment>